<evidence type="ECO:0000259" key="16">
    <source>
        <dbReference type="PROSITE" id="PS50089"/>
    </source>
</evidence>
<dbReference type="CDD" id="cd11709">
    <property type="entry name" value="SPRY"/>
    <property type="match status" value="1"/>
</dbReference>
<feature type="domain" description="B30.2/SPRY" evidence="17">
    <location>
        <begin position="1"/>
        <end position="208"/>
    </location>
</feature>
<sequence length="444" mass="49911">MISNIETNTPGWSWDPSRTETKLLDKDNLKVVDAGEGKAWTTATGPDISINRQPNTFYYYEIKVEFCNVSNSIKIVFGLMSKRYLDRILEIKVGEIGSLRGSSPFGYFKEFGIGSICYFANGTVSQDGFILTAQKAKPYTTNDRIGMLIDTNNSNVAFFKNGELQTSFINILNSFQSSPSNKTFSIYPSVSLIKENSVSIIKDPTIPPFFYDTNTLIQKLSSIDLNSENSNTPSATATTTTTTTTTTTNNNNNVNKPTETPTKQYKQYPNTNDNKDIPDPNNNCPVCGISFKSIGKDWASINKHIDECLTFNLLDKETSDPKRPENVKCPYCRKSILTVEFIYHCNDKHFLENHHSHKCPLCSEKTSNLISHLSKSHIKVPQKQVGVGYSTSILEQDLGEQECAICLEEFYQGQEVARLECWCIFHTNCILAYITKSKKCPVHN</sequence>
<evidence type="ECO:0000259" key="17">
    <source>
        <dbReference type="PROSITE" id="PS50188"/>
    </source>
</evidence>
<dbReference type="CDD" id="cd16489">
    <property type="entry name" value="mRING-CH-C4HC2H_ZNRF"/>
    <property type="match status" value="1"/>
</dbReference>
<evidence type="ECO:0000256" key="2">
    <source>
        <dbReference type="ARBA" id="ARBA00004170"/>
    </source>
</evidence>
<dbReference type="OrthoDB" id="17935at2759"/>
<dbReference type="FunCoup" id="F0ZDS1">
    <property type="interactions" value="620"/>
</dbReference>
<keyword evidence="14" id="KW-0479">Metal-binding</keyword>
<dbReference type="EMBL" id="GL870988">
    <property type="protein sequence ID" value="EGC37916.1"/>
    <property type="molecule type" value="Genomic_DNA"/>
</dbReference>
<dbReference type="KEGG" id="dpp:DICPUDRAFT_97086"/>
<gene>
    <name evidence="18" type="ORF">DICPUDRAFT_97086</name>
</gene>
<dbReference type="OMA" id="VARLECW"/>
<dbReference type="InterPro" id="IPR013083">
    <property type="entry name" value="Znf_RING/FYVE/PHD"/>
</dbReference>
<dbReference type="Gene3D" id="3.30.40.10">
    <property type="entry name" value="Zinc/RING finger domain, C3HC4 (zinc finger)"/>
    <property type="match status" value="1"/>
</dbReference>
<evidence type="ECO:0000313" key="19">
    <source>
        <dbReference type="Proteomes" id="UP000001064"/>
    </source>
</evidence>
<dbReference type="Pfam" id="PF13639">
    <property type="entry name" value="zf-RING_2"/>
    <property type="match status" value="1"/>
</dbReference>
<keyword evidence="19" id="KW-1185">Reference proteome</keyword>
<dbReference type="GeneID" id="10503172"/>
<evidence type="ECO:0000256" key="9">
    <source>
        <dbReference type="ARBA" id="ARBA00022753"/>
    </source>
</evidence>
<dbReference type="GO" id="GO:0016020">
    <property type="term" value="C:membrane"/>
    <property type="evidence" value="ECO:0000318"/>
    <property type="project" value="GO_Central"/>
</dbReference>
<dbReference type="PROSITE" id="PS50089">
    <property type="entry name" value="ZF_RING_2"/>
    <property type="match status" value="1"/>
</dbReference>
<comment type="pathway">
    <text evidence="5">Protein modification; protein ubiquitination.</text>
</comment>
<dbReference type="Gene3D" id="3.30.160.60">
    <property type="entry name" value="Classic Zinc Finger"/>
    <property type="match status" value="1"/>
</dbReference>
<dbReference type="Gene3D" id="2.60.120.920">
    <property type="match status" value="1"/>
</dbReference>
<evidence type="ECO:0000256" key="13">
    <source>
        <dbReference type="ARBA" id="ARBA00023288"/>
    </source>
</evidence>
<dbReference type="Pfam" id="PF00622">
    <property type="entry name" value="SPRY"/>
    <property type="match status" value="1"/>
</dbReference>
<dbReference type="InterPro" id="IPR008598">
    <property type="entry name" value="Di19_Zn-bd"/>
</dbReference>
<evidence type="ECO:0000256" key="14">
    <source>
        <dbReference type="PROSITE-ProRule" id="PRU00175"/>
    </source>
</evidence>
<dbReference type="GO" id="GO:0005768">
    <property type="term" value="C:endosome"/>
    <property type="evidence" value="ECO:0007669"/>
    <property type="project" value="UniProtKB-SubCell"/>
</dbReference>
<dbReference type="InterPro" id="IPR013320">
    <property type="entry name" value="ConA-like_dom_sf"/>
</dbReference>
<evidence type="ECO:0000256" key="3">
    <source>
        <dbReference type="ARBA" id="ARBA00004177"/>
    </source>
</evidence>
<evidence type="ECO:0000256" key="6">
    <source>
        <dbReference type="ARBA" id="ARBA00012483"/>
    </source>
</evidence>
<dbReference type="PANTHER" id="PTHR46661:SF4">
    <property type="entry name" value="RING-TYPE DOMAIN-CONTAINING PROTEIN"/>
    <property type="match status" value="1"/>
</dbReference>
<dbReference type="SMART" id="SM00184">
    <property type="entry name" value="RING"/>
    <property type="match status" value="1"/>
</dbReference>
<keyword evidence="14" id="KW-0863">Zinc-finger</keyword>
<protein>
    <recommendedName>
        <fullName evidence="6">RING-type E3 ubiquitin transferase</fullName>
        <ecNumber evidence="6">2.3.2.27</ecNumber>
    </recommendedName>
</protein>
<keyword evidence="10" id="KW-0833">Ubl conjugation pathway</keyword>
<keyword evidence="9" id="KW-0967">Endosome</keyword>
<dbReference type="EC" id="2.3.2.27" evidence="6"/>
<keyword evidence="8" id="KW-0519">Myristate</keyword>
<accession>F0ZDS1</accession>
<feature type="region of interest" description="Disordered" evidence="15">
    <location>
        <begin position="227"/>
        <end position="266"/>
    </location>
</feature>
<keyword evidence="14" id="KW-0862">Zinc</keyword>
<dbReference type="eggNOG" id="KOG0801">
    <property type="taxonomic scope" value="Eukaryota"/>
</dbReference>
<dbReference type="GO" id="GO:0061630">
    <property type="term" value="F:ubiquitin protein ligase activity"/>
    <property type="evidence" value="ECO:0000318"/>
    <property type="project" value="GO_Central"/>
</dbReference>
<organism evidence="18 19">
    <name type="scientific">Dictyostelium purpureum</name>
    <name type="common">Slime mold</name>
    <dbReference type="NCBI Taxonomy" id="5786"/>
    <lineage>
        <taxon>Eukaryota</taxon>
        <taxon>Amoebozoa</taxon>
        <taxon>Evosea</taxon>
        <taxon>Eumycetozoa</taxon>
        <taxon>Dictyostelia</taxon>
        <taxon>Dictyosteliales</taxon>
        <taxon>Dictyosteliaceae</taxon>
        <taxon>Dictyostelium</taxon>
    </lineage>
</organism>
<feature type="compositionally biased region" description="Low complexity" evidence="15">
    <location>
        <begin position="227"/>
        <end position="263"/>
    </location>
</feature>
<evidence type="ECO:0000256" key="11">
    <source>
        <dbReference type="ARBA" id="ARBA00023136"/>
    </source>
</evidence>
<comment type="subcellular location">
    <subcellularLocation>
        <location evidence="3">Endosome</location>
    </subcellularLocation>
    <subcellularLocation>
        <location evidence="4">Lysosome</location>
    </subcellularLocation>
    <subcellularLocation>
        <location evidence="2">Membrane</location>
        <topology evidence="2">Peripheral membrane protein</topology>
    </subcellularLocation>
</comment>
<dbReference type="InterPro" id="IPR051878">
    <property type="entry name" value="ZNRF_ubiq-protein_ligase"/>
</dbReference>
<keyword evidence="13" id="KW-0449">Lipoprotein</keyword>
<dbReference type="GO" id="GO:0008270">
    <property type="term" value="F:zinc ion binding"/>
    <property type="evidence" value="ECO:0007669"/>
    <property type="project" value="UniProtKB-KW"/>
</dbReference>
<evidence type="ECO:0000256" key="8">
    <source>
        <dbReference type="ARBA" id="ARBA00022707"/>
    </source>
</evidence>
<dbReference type="InterPro" id="IPR001841">
    <property type="entry name" value="Znf_RING"/>
</dbReference>
<keyword evidence="11" id="KW-0472">Membrane</keyword>
<evidence type="ECO:0000313" key="18">
    <source>
        <dbReference type="EMBL" id="EGC37916.1"/>
    </source>
</evidence>
<evidence type="ECO:0000256" key="4">
    <source>
        <dbReference type="ARBA" id="ARBA00004371"/>
    </source>
</evidence>
<dbReference type="RefSeq" id="XP_003285576.1">
    <property type="nucleotide sequence ID" value="XM_003285528.1"/>
</dbReference>
<evidence type="ECO:0000256" key="10">
    <source>
        <dbReference type="ARBA" id="ARBA00022786"/>
    </source>
</evidence>
<name>F0ZDS1_DICPU</name>
<dbReference type="GO" id="GO:0070936">
    <property type="term" value="P:protein K48-linked ubiquitination"/>
    <property type="evidence" value="ECO:0000318"/>
    <property type="project" value="GO_Central"/>
</dbReference>
<keyword evidence="12" id="KW-0458">Lysosome</keyword>
<feature type="domain" description="RING-type" evidence="16">
    <location>
        <begin position="403"/>
        <end position="444"/>
    </location>
</feature>
<dbReference type="GO" id="GO:0043161">
    <property type="term" value="P:proteasome-mediated ubiquitin-dependent protein catabolic process"/>
    <property type="evidence" value="ECO:0000318"/>
    <property type="project" value="GO_Central"/>
</dbReference>
<dbReference type="InterPro" id="IPR003877">
    <property type="entry name" value="SPRY_dom"/>
</dbReference>
<dbReference type="SUPFAM" id="SSF49899">
    <property type="entry name" value="Concanavalin A-like lectins/glucanases"/>
    <property type="match status" value="1"/>
</dbReference>
<evidence type="ECO:0000256" key="1">
    <source>
        <dbReference type="ARBA" id="ARBA00000900"/>
    </source>
</evidence>
<evidence type="ECO:0000256" key="7">
    <source>
        <dbReference type="ARBA" id="ARBA00022679"/>
    </source>
</evidence>
<dbReference type="AlphaFoldDB" id="F0ZDS1"/>
<dbReference type="Proteomes" id="UP000001064">
    <property type="component" value="Unassembled WGS sequence"/>
</dbReference>
<dbReference type="GO" id="GO:0005737">
    <property type="term" value="C:cytoplasm"/>
    <property type="evidence" value="ECO:0000318"/>
    <property type="project" value="GO_Central"/>
</dbReference>
<dbReference type="PROSITE" id="PS50188">
    <property type="entry name" value="B302_SPRY"/>
    <property type="match status" value="1"/>
</dbReference>
<dbReference type="Pfam" id="PF05605">
    <property type="entry name" value="zf-Di19"/>
    <property type="match status" value="1"/>
</dbReference>
<evidence type="ECO:0000256" key="5">
    <source>
        <dbReference type="ARBA" id="ARBA00004906"/>
    </source>
</evidence>
<evidence type="ECO:0000256" key="15">
    <source>
        <dbReference type="SAM" id="MobiDB-lite"/>
    </source>
</evidence>
<dbReference type="VEuPathDB" id="AmoebaDB:DICPUDRAFT_97086"/>
<dbReference type="GO" id="GO:0005764">
    <property type="term" value="C:lysosome"/>
    <property type="evidence" value="ECO:0007669"/>
    <property type="project" value="UniProtKB-SubCell"/>
</dbReference>
<proteinExistence type="predicted"/>
<dbReference type="InParanoid" id="F0ZDS1"/>
<dbReference type="PANTHER" id="PTHR46661">
    <property type="entry name" value="E3 UBIQUITIN-PROTEIN LIGASE ZNRF1-LIKE PROTEIN"/>
    <property type="match status" value="1"/>
</dbReference>
<dbReference type="InterPro" id="IPR001870">
    <property type="entry name" value="B30.2/SPRY"/>
</dbReference>
<dbReference type="SUPFAM" id="SSF57850">
    <property type="entry name" value="RING/U-box"/>
    <property type="match status" value="1"/>
</dbReference>
<dbReference type="InterPro" id="IPR043136">
    <property type="entry name" value="B30.2/SPRY_sf"/>
</dbReference>
<keyword evidence="7" id="KW-0808">Transferase</keyword>
<evidence type="ECO:0000256" key="12">
    <source>
        <dbReference type="ARBA" id="ARBA00023228"/>
    </source>
</evidence>
<comment type="catalytic activity">
    <reaction evidence="1">
        <text>S-ubiquitinyl-[E2 ubiquitin-conjugating enzyme]-L-cysteine + [acceptor protein]-L-lysine = [E2 ubiquitin-conjugating enzyme]-L-cysteine + N(6)-ubiquitinyl-[acceptor protein]-L-lysine.</text>
        <dbReference type="EC" id="2.3.2.27"/>
    </reaction>
</comment>
<reference evidence="19" key="1">
    <citation type="journal article" date="2011" name="Genome Biol.">
        <title>Comparative genomics of the social amoebae Dictyostelium discoideum and Dictyostelium purpureum.</title>
        <authorList>
            <consortium name="US DOE Joint Genome Institute (JGI-PGF)"/>
            <person name="Sucgang R."/>
            <person name="Kuo A."/>
            <person name="Tian X."/>
            <person name="Salerno W."/>
            <person name="Parikh A."/>
            <person name="Feasley C.L."/>
            <person name="Dalin E."/>
            <person name="Tu H."/>
            <person name="Huang E."/>
            <person name="Barry K."/>
            <person name="Lindquist E."/>
            <person name="Shapiro H."/>
            <person name="Bruce D."/>
            <person name="Schmutz J."/>
            <person name="Salamov A."/>
            <person name="Fey P."/>
            <person name="Gaudet P."/>
            <person name="Anjard C."/>
            <person name="Babu M.M."/>
            <person name="Basu S."/>
            <person name="Bushmanova Y."/>
            <person name="van der Wel H."/>
            <person name="Katoh-Kurasawa M."/>
            <person name="Dinh C."/>
            <person name="Coutinho P.M."/>
            <person name="Saito T."/>
            <person name="Elias M."/>
            <person name="Schaap P."/>
            <person name="Kay R.R."/>
            <person name="Henrissat B."/>
            <person name="Eichinger L."/>
            <person name="Rivero F."/>
            <person name="Putnam N.H."/>
            <person name="West C.M."/>
            <person name="Loomis W.F."/>
            <person name="Chisholm R.L."/>
            <person name="Shaulsky G."/>
            <person name="Strassmann J.E."/>
            <person name="Queller D.C."/>
            <person name="Kuspa A."/>
            <person name="Grigoriev I.V."/>
        </authorList>
    </citation>
    <scope>NUCLEOTIDE SEQUENCE [LARGE SCALE GENOMIC DNA]</scope>
    <source>
        <strain evidence="19">QSDP1</strain>
    </source>
</reference>